<feature type="transmembrane region" description="Helical" evidence="6">
    <location>
        <begin position="274"/>
        <end position="307"/>
    </location>
</feature>
<feature type="transmembrane region" description="Helical" evidence="6">
    <location>
        <begin position="20"/>
        <end position="41"/>
    </location>
</feature>
<dbReference type="PANTHER" id="PTHR42770">
    <property type="entry name" value="AMINO ACID TRANSPORTER-RELATED"/>
    <property type="match status" value="1"/>
</dbReference>
<keyword evidence="3 6" id="KW-0812">Transmembrane</keyword>
<evidence type="ECO:0000256" key="6">
    <source>
        <dbReference type="SAM" id="Phobius"/>
    </source>
</evidence>
<evidence type="ECO:0000256" key="3">
    <source>
        <dbReference type="ARBA" id="ARBA00022692"/>
    </source>
</evidence>
<dbReference type="EMBL" id="UOGE01000078">
    <property type="protein sequence ID" value="VAX22683.1"/>
    <property type="molecule type" value="Genomic_DNA"/>
</dbReference>
<dbReference type="GO" id="GO:0005886">
    <property type="term" value="C:plasma membrane"/>
    <property type="evidence" value="ECO:0007669"/>
    <property type="project" value="UniProtKB-SubCell"/>
</dbReference>
<feature type="transmembrane region" description="Helical" evidence="6">
    <location>
        <begin position="352"/>
        <end position="371"/>
    </location>
</feature>
<sequence length="442" mass="47436">MVKLMDRNNAQEGKLGLKEIVAMGIGGMVGGGIFSVLGLSAELAGHAAPLAFAFGGLIALLTGLSYSRLGLAFKSDGGSFTYLEHAFSHRNIAGMGGWLLLVGYIGTLALYAFTFGMYGVAMLESGAHNPAIQRFLQSFILALFLGVNLYSVKAAGRSEEAIVLVKVLILSLFAIVGLFYIREDHILPLLNNGEGGVLMAAALIFVAYEGFELIPNAVNEMKNPGRDLHLGIMISIVVTIIIYILVSLVAVGNLSASEISQYKESALAVAAKPFLGRAGFALIALGALLSTASAINATLFGTARLAMVMGRDSALPKVFCHRERTRDIPWVSLVVITCVTLVFVNLCDLTMIAAFASSTFLLIFAIINLSAFRLRKRIGIGALSPLAGIMLCLGCWAVLCFYLWENNRLVLAWMAVFYVGTAIAELGYSERKLALKWWNNMS</sequence>
<feature type="transmembrane region" description="Helical" evidence="6">
    <location>
        <begin position="410"/>
        <end position="428"/>
    </location>
</feature>
<dbReference type="PANTHER" id="PTHR42770:SF11">
    <property type="entry name" value="INNER MEMBRANE TRANSPORT PROTEIN YBAT"/>
    <property type="match status" value="1"/>
</dbReference>
<dbReference type="InterPro" id="IPR050367">
    <property type="entry name" value="APC_superfamily"/>
</dbReference>
<organism evidence="7">
    <name type="scientific">hydrothermal vent metagenome</name>
    <dbReference type="NCBI Taxonomy" id="652676"/>
    <lineage>
        <taxon>unclassified sequences</taxon>
        <taxon>metagenomes</taxon>
        <taxon>ecological metagenomes</taxon>
    </lineage>
</organism>
<gene>
    <name evidence="7" type="ORF">MNBD_NITROSPINAE02-1892</name>
</gene>
<accession>A0A3B1CDC4</accession>
<reference evidence="7" key="1">
    <citation type="submission" date="2018-06" db="EMBL/GenBank/DDBJ databases">
        <authorList>
            <person name="Zhirakovskaya E."/>
        </authorList>
    </citation>
    <scope>NUCLEOTIDE SEQUENCE</scope>
</reference>
<dbReference type="InterPro" id="IPR002293">
    <property type="entry name" value="AA/rel_permease1"/>
</dbReference>
<feature type="transmembrane region" description="Helical" evidence="6">
    <location>
        <begin position="230"/>
        <end position="254"/>
    </location>
</feature>
<evidence type="ECO:0000256" key="1">
    <source>
        <dbReference type="ARBA" id="ARBA00004651"/>
    </source>
</evidence>
<feature type="transmembrane region" description="Helical" evidence="6">
    <location>
        <begin position="162"/>
        <end position="181"/>
    </location>
</feature>
<keyword evidence="5 6" id="KW-0472">Membrane</keyword>
<keyword evidence="4 6" id="KW-1133">Transmembrane helix</keyword>
<dbReference type="Gene3D" id="1.20.1740.10">
    <property type="entry name" value="Amino acid/polyamine transporter I"/>
    <property type="match status" value="1"/>
</dbReference>
<proteinExistence type="predicted"/>
<dbReference type="GO" id="GO:0022857">
    <property type="term" value="F:transmembrane transporter activity"/>
    <property type="evidence" value="ECO:0007669"/>
    <property type="project" value="InterPro"/>
</dbReference>
<evidence type="ECO:0000256" key="2">
    <source>
        <dbReference type="ARBA" id="ARBA00022475"/>
    </source>
</evidence>
<feature type="transmembrane region" description="Helical" evidence="6">
    <location>
        <begin position="196"/>
        <end position="218"/>
    </location>
</feature>
<keyword evidence="2" id="KW-1003">Cell membrane</keyword>
<evidence type="ECO:0000256" key="5">
    <source>
        <dbReference type="ARBA" id="ARBA00023136"/>
    </source>
</evidence>
<name>A0A3B1CDC4_9ZZZZ</name>
<comment type="subcellular location">
    <subcellularLocation>
        <location evidence="1">Cell membrane</location>
        <topology evidence="1">Multi-pass membrane protein</topology>
    </subcellularLocation>
</comment>
<dbReference type="PIRSF" id="PIRSF006060">
    <property type="entry name" value="AA_transporter"/>
    <property type="match status" value="1"/>
</dbReference>
<feature type="transmembrane region" description="Helical" evidence="6">
    <location>
        <begin position="47"/>
        <end position="66"/>
    </location>
</feature>
<protein>
    <submittedName>
        <fullName evidence="7">Uncharacterized amino acid permease, GabP family</fullName>
    </submittedName>
</protein>
<evidence type="ECO:0000313" key="7">
    <source>
        <dbReference type="EMBL" id="VAX22683.1"/>
    </source>
</evidence>
<feature type="transmembrane region" description="Helical" evidence="6">
    <location>
        <begin position="328"/>
        <end position="346"/>
    </location>
</feature>
<dbReference type="AlphaFoldDB" id="A0A3B1CDC4"/>
<feature type="transmembrane region" description="Helical" evidence="6">
    <location>
        <begin position="98"/>
        <end position="119"/>
    </location>
</feature>
<feature type="transmembrane region" description="Helical" evidence="6">
    <location>
        <begin position="383"/>
        <end position="404"/>
    </location>
</feature>
<dbReference type="Pfam" id="PF13520">
    <property type="entry name" value="AA_permease_2"/>
    <property type="match status" value="1"/>
</dbReference>
<evidence type="ECO:0000256" key="4">
    <source>
        <dbReference type="ARBA" id="ARBA00022989"/>
    </source>
</evidence>
<feature type="transmembrane region" description="Helical" evidence="6">
    <location>
        <begin position="131"/>
        <end position="150"/>
    </location>
</feature>